<evidence type="ECO:0000313" key="2">
    <source>
        <dbReference type="EMBL" id="GAA4262980.1"/>
    </source>
</evidence>
<feature type="transmembrane region" description="Helical" evidence="1">
    <location>
        <begin position="176"/>
        <end position="209"/>
    </location>
</feature>
<keyword evidence="3" id="KW-1185">Reference proteome</keyword>
<organism evidence="2 3">
    <name type="scientific">Dactylosporangium darangshiense</name>
    <dbReference type="NCBI Taxonomy" id="579108"/>
    <lineage>
        <taxon>Bacteria</taxon>
        <taxon>Bacillati</taxon>
        <taxon>Actinomycetota</taxon>
        <taxon>Actinomycetes</taxon>
        <taxon>Micromonosporales</taxon>
        <taxon>Micromonosporaceae</taxon>
        <taxon>Dactylosporangium</taxon>
    </lineage>
</organism>
<sequence length="226" mass="24000">MTEAGRQFGEGPLSRVASFVYTLLVVELLLVVTTLPGLVALILLDRDASNVPLAAACALPLGPALSAALYALQHRRRDLTDLAPASAFWRGYRLNAVGALKIWVPWLAFMTVIGVNLTHVEAAGIPRWWAVLLAVVAVVVTLWAVNALVITSLFAFRAVDVARLAFYCLVRTPLVALGNAGLLAVAVIVTAVASEAVLALLGSLLALALLHTSRPMTTLVRDQFTA</sequence>
<dbReference type="RefSeq" id="WP_345141272.1">
    <property type="nucleotide sequence ID" value="NZ_BAABAT010000058.1"/>
</dbReference>
<dbReference type="Proteomes" id="UP001500620">
    <property type="component" value="Unassembled WGS sequence"/>
</dbReference>
<feature type="transmembrane region" description="Helical" evidence="1">
    <location>
        <begin position="20"/>
        <end position="44"/>
    </location>
</feature>
<keyword evidence="1" id="KW-0812">Transmembrane</keyword>
<name>A0ABP8DSI9_9ACTN</name>
<feature type="transmembrane region" description="Helical" evidence="1">
    <location>
        <begin position="92"/>
        <end position="117"/>
    </location>
</feature>
<feature type="transmembrane region" description="Helical" evidence="1">
    <location>
        <begin position="51"/>
        <end position="72"/>
    </location>
</feature>
<proteinExistence type="predicted"/>
<comment type="caution">
    <text evidence="2">The sequence shown here is derived from an EMBL/GenBank/DDBJ whole genome shotgun (WGS) entry which is preliminary data.</text>
</comment>
<feature type="transmembrane region" description="Helical" evidence="1">
    <location>
        <begin position="129"/>
        <end position="156"/>
    </location>
</feature>
<keyword evidence="1" id="KW-1133">Transmembrane helix</keyword>
<evidence type="ECO:0000313" key="3">
    <source>
        <dbReference type="Proteomes" id="UP001500620"/>
    </source>
</evidence>
<accession>A0ABP8DSI9</accession>
<keyword evidence="1" id="KW-0472">Membrane</keyword>
<protein>
    <submittedName>
        <fullName evidence="2">DUF624 domain-containing protein</fullName>
    </submittedName>
</protein>
<reference evidence="3" key="1">
    <citation type="journal article" date="2019" name="Int. J. Syst. Evol. Microbiol.">
        <title>The Global Catalogue of Microorganisms (GCM) 10K type strain sequencing project: providing services to taxonomists for standard genome sequencing and annotation.</title>
        <authorList>
            <consortium name="The Broad Institute Genomics Platform"/>
            <consortium name="The Broad Institute Genome Sequencing Center for Infectious Disease"/>
            <person name="Wu L."/>
            <person name="Ma J."/>
        </authorList>
    </citation>
    <scope>NUCLEOTIDE SEQUENCE [LARGE SCALE GENOMIC DNA]</scope>
    <source>
        <strain evidence="3">JCM 17441</strain>
    </source>
</reference>
<evidence type="ECO:0000256" key="1">
    <source>
        <dbReference type="SAM" id="Phobius"/>
    </source>
</evidence>
<gene>
    <name evidence="2" type="ORF">GCM10022255_103380</name>
</gene>
<dbReference type="EMBL" id="BAABAT010000058">
    <property type="protein sequence ID" value="GAA4262980.1"/>
    <property type="molecule type" value="Genomic_DNA"/>
</dbReference>